<dbReference type="EMBL" id="MN739898">
    <property type="protein sequence ID" value="QHT76586.1"/>
    <property type="molecule type" value="Genomic_DNA"/>
</dbReference>
<dbReference type="AlphaFoldDB" id="A0A6C0H8N8"/>
<proteinExistence type="predicted"/>
<protein>
    <submittedName>
        <fullName evidence="1">Uncharacterized protein</fullName>
    </submittedName>
</protein>
<evidence type="ECO:0000313" key="1">
    <source>
        <dbReference type="EMBL" id="QHT76586.1"/>
    </source>
</evidence>
<reference evidence="1" key="1">
    <citation type="journal article" date="2020" name="Nature">
        <title>Giant virus diversity and host interactions through global metagenomics.</title>
        <authorList>
            <person name="Schulz F."/>
            <person name="Roux S."/>
            <person name="Paez-Espino D."/>
            <person name="Jungbluth S."/>
            <person name="Walsh D.A."/>
            <person name="Denef V.J."/>
            <person name="McMahon K.D."/>
            <person name="Konstantinidis K.T."/>
            <person name="Eloe-Fadrosh E.A."/>
            <person name="Kyrpides N.C."/>
            <person name="Woyke T."/>
        </authorList>
    </citation>
    <scope>NUCLEOTIDE SEQUENCE</scope>
    <source>
        <strain evidence="1">GVMAG-M-3300023179-82</strain>
    </source>
</reference>
<name>A0A6C0H8N8_9ZZZZ</name>
<organism evidence="1">
    <name type="scientific">viral metagenome</name>
    <dbReference type="NCBI Taxonomy" id="1070528"/>
    <lineage>
        <taxon>unclassified sequences</taxon>
        <taxon>metagenomes</taxon>
        <taxon>organismal metagenomes</taxon>
    </lineage>
</organism>
<accession>A0A6C0H8N8</accession>
<sequence length="43" mass="5397">MFNNLFDIIFKILFIQINYNPTYFKTQINFYEYSNNLLKHIFL</sequence>